<organism evidence="1 2">
    <name type="scientific">Penicillium roqueforti (strain FM164)</name>
    <dbReference type="NCBI Taxonomy" id="1365484"/>
    <lineage>
        <taxon>Eukaryota</taxon>
        <taxon>Fungi</taxon>
        <taxon>Dikarya</taxon>
        <taxon>Ascomycota</taxon>
        <taxon>Pezizomycotina</taxon>
        <taxon>Eurotiomycetes</taxon>
        <taxon>Eurotiomycetidae</taxon>
        <taxon>Eurotiales</taxon>
        <taxon>Aspergillaceae</taxon>
        <taxon>Penicillium</taxon>
    </lineage>
</organism>
<dbReference type="OrthoDB" id="3531591at2759"/>
<evidence type="ECO:0000313" key="1">
    <source>
        <dbReference type="EMBL" id="CDM32923.1"/>
    </source>
</evidence>
<keyword evidence="2" id="KW-1185">Reference proteome</keyword>
<name>W6Q890_PENRF</name>
<dbReference type="STRING" id="1365484.W6Q890"/>
<accession>W6Q890</accession>
<proteinExistence type="predicted"/>
<dbReference type="Proteomes" id="UP000030686">
    <property type="component" value="Unassembled WGS sequence"/>
</dbReference>
<sequence>MKLEEIIKKGAELLDPKDLPASKGRLDDFTMAEKVATERFILLIIMKEYSIQNN</sequence>
<dbReference type="EMBL" id="HG792016">
    <property type="protein sequence ID" value="CDM32923.1"/>
    <property type="molecule type" value="Genomic_DNA"/>
</dbReference>
<evidence type="ECO:0000313" key="2">
    <source>
        <dbReference type="Proteomes" id="UP000030686"/>
    </source>
</evidence>
<reference evidence="1" key="1">
    <citation type="journal article" date="2014" name="Nat. Commun.">
        <title>Multiple recent horizontal transfers of a large genomic region in cheese making fungi.</title>
        <authorList>
            <person name="Cheeseman K."/>
            <person name="Ropars J."/>
            <person name="Renault P."/>
            <person name="Dupont J."/>
            <person name="Gouzy J."/>
            <person name="Branca A."/>
            <person name="Abraham A.L."/>
            <person name="Ceppi M."/>
            <person name="Conseiller E."/>
            <person name="Debuchy R."/>
            <person name="Malagnac F."/>
            <person name="Goarin A."/>
            <person name="Silar P."/>
            <person name="Lacoste S."/>
            <person name="Sallet E."/>
            <person name="Bensimon A."/>
            <person name="Giraud T."/>
            <person name="Brygoo Y."/>
        </authorList>
    </citation>
    <scope>NUCLEOTIDE SEQUENCE [LARGE SCALE GENOMIC DNA]</scope>
    <source>
        <strain evidence="1">FM164</strain>
    </source>
</reference>
<gene>
    <name evidence="1" type="ORF">PROQFM164_S02g003074</name>
</gene>
<protein>
    <submittedName>
        <fullName evidence="1">Genomic scaffold, ProqFM164S02</fullName>
    </submittedName>
</protein>
<dbReference type="AlphaFoldDB" id="W6Q890"/>